<reference evidence="2 3" key="1">
    <citation type="submission" date="2019-05" db="EMBL/GenBank/DDBJ databases">
        <authorList>
            <consortium name="Science for Life Laboratories"/>
        </authorList>
    </citation>
    <scope>NUCLEOTIDE SEQUENCE [LARGE SCALE GENOMIC DNA]</scope>
    <source>
        <strain evidence="2">Soil9</strain>
    </source>
</reference>
<dbReference type="AlphaFoldDB" id="A0A6P2CV57"/>
<feature type="transmembrane region" description="Helical" evidence="1">
    <location>
        <begin position="40"/>
        <end position="62"/>
    </location>
</feature>
<keyword evidence="1" id="KW-0472">Membrane</keyword>
<dbReference type="EMBL" id="LR593886">
    <property type="protein sequence ID" value="VTR92035.1"/>
    <property type="molecule type" value="Genomic_DNA"/>
</dbReference>
<keyword evidence="1" id="KW-0812">Transmembrane</keyword>
<dbReference type="Proteomes" id="UP000464178">
    <property type="component" value="Chromosome"/>
</dbReference>
<gene>
    <name evidence="2" type="ORF">SOIL9_56790</name>
</gene>
<sequence>MTVSGPGATTMRFHFHVLLPRLHSYCWYHRRAHPGARVNAIIRTIVFALTFGVLVSATSPVAQRQENKVER</sequence>
<protein>
    <submittedName>
        <fullName evidence="2">Uncharacterized protein</fullName>
    </submittedName>
</protein>
<accession>A0A6P2CV57</accession>
<name>A0A6P2CV57_9BACT</name>
<keyword evidence="3" id="KW-1185">Reference proteome</keyword>
<evidence type="ECO:0000313" key="3">
    <source>
        <dbReference type="Proteomes" id="UP000464178"/>
    </source>
</evidence>
<proteinExistence type="predicted"/>
<evidence type="ECO:0000256" key="1">
    <source>
        <dbReference type="SAM" id="Phobius"/>
    </source>
</evidence>
<dbReference type="KEGG" id="gms:SOIL9_56790"/>
<keyword evidence="1" id="KW-1133">Transmembrane helix</keyword>
<organism evidence="2 3">
    <name type="scientific">Gemmata massiliana</name>
    <dbReference type="NCBI Taxonomy" id="1210884"/>
    <lineage>
        <taxon>Bacteria</taxon>
        <taxon>Pseudomonadati</taxon>
        <taxon>Planctomycetota</taxon>
        <taxon>Planctomycetia</taxon>
        <taxon>Gemmatales</taxon>
        <taxon>Gemmataceae</taxon>
        <taxon>Gemmata</taxon>
    </lineage>
</organism>
<evidence type="ECO:0000313" key="2">
    <source>
        <dbReference type="EMBL" id="VTR92035.1"/>
    </source>
</evidence>